<dbReference type="OrthoDB" id="310895at2759"/>
<accession>B6QVL4</accession>
<dbReference type="InterPro" id="IPR016161">
    <property type="entry name" value="Ald_DH/histidinol_DH"/>
</dbReference>
<dbReference type="Proteomes" id="UP000001294">
    <property type="component" value="Unassembled WGS sequence"/>
</dbReference>
<evidence type="ECO:0000256" key="5">
    <source>
        <dbReference type="SAM" id="MobiDB-lite"/>
    </source>
</evidence>
<dbReference type="STRING" id="441960.B6QVL4"/>
<dbReference type="VEuPathDB" id="FungiDB:PMAA_012880"/>
<dbReference type="EMBL" id="DS995906">
    <property type="protein sequence ID" value="EEA19019.1"/>
    <property type="molecule type" value="Genomic_DNA"/>
</dbReference>
<dbReference type="PANTHER" id="PTHR11699">
    <property type="entry name" value="ALDEHYDE DEHYDROGENASE-RELATED"/>
    <property type="match status" value="1"/>
</dbReference>
<dbReference type="InterPro" id="IPR016160">
    <property type="entry name" value="Ald_DH_CS_CYS"/>
</dbReference>
<evidence type="ECO:0000313" key="7">
    <source>
        <dbReference type="EMBL" id="EEA19019.1"/>
    </source>
</evidence>
<dbReference type="AlphaFoldDB" id="B6QVL4"/>
<comment type="similarity">
    <text evidence="1">Belongs to the aldehyde dehydrogenase family.</text>
</comment>
<dbReference type="EC" id="1.2.1.3" evidence="3"/>
<name>B6QVL4_TALMQ</name>
<comment type="catalytic activity">
    <reaction evidence="4">
        <text>an aldehyde + NAD(+) + H2O = a carboxylate + NADH + 2 H(+)</text>
        <dbReference type="Rhea" id="RHEA:16185"/>
        <dbReference type="ChEBI" id="CHEBI:15377"/>
        <dbReference type="ChEBI" id="CHEBI:15378"/>
        <dbReference type="ChEBI" id="CHEBI:17478"/>
        <dbReference type="ChEBI" id="CHEBI:29067"/>
        <dbReference type="ChEBI" id="CHEBI:57540"/>
        <dbReference type="ChEBI" id="CHEBI:57945"/>
        <dbReference type="EC" id="1.2.1.3"/>
    </reaction>
</comment>
<feature type="region of interest" description="Disordered" evidence="5">
    <location>
        <begin position="1"/>
        <end position="31"/>
    </location>
</feature>
<evidence type="ECO:0000256" key="2">
    <source>
        <dbReference type="ARBA" id="ARBA00023002"/>
    </source>
</evidence>
<gene>
    <name evidence="7" type="ORF">PMAA_012880</name>
</gene>
<proteinExistence type="inferred from homology"/>
<dbReference type="PhylomeDB" id="B6QVL4"/>
<evidence type="ECO:0000256" key="3">
    <source>
        <dbReference type="ARBA" id="ARBA00024226"/>
    </source>
</evidence>
<dbReference type="PROSITE" id="PS00070">
    <property type="entry name" value="ALDEHYDE_DEHYDR_CYS"/>
    <property type="match status" value="1"/>
</dbReference>
<evidence type="ECO:0000259" key="6">
    <source>
        <dbReference type="Pfam" id="PF00171"/>
    </source>
</evidence>
<dbReference type="InterPro" id="IPR016163">
    <property type="entry name" value="Ald_DH_C"/>
</dbReference>
<dbReference type="HOGENOM" id="CLU_005391_0_0_1"/>
<organism evidence="7 8">
    <name type="scientific">Talaromyces marneffei (strain ATCC 18224 / CBS 334.59 / QM 7333)</name>
    <name type="common">Penicillium marneffei</name>
    <dbReference type="NCBI Taxonomy" id="441960"/>
    <lineage>
        <taxon>Eukaryota</taxon>
        <taxon>Fungi</taxon>
        <taxon>Dikarya</taxon>
        <taxon>Ascomycota</taxon>
        <taxon>Pezizomycotina</taxon>
        <taxon>Eurotiomycetes</taxon>
        <taxon>Eurotiomycetidae</taxon>
        <taxon>Eurotiales</taxon>
        <taxon>Trichocomaceae</taxon>
        <taxon>Talaromyces</taxon>
        <taxon>Talaromyces sect. Talaromyces</taxon>
    </lineage>
</organism>
<feature type="domain" description="Aldehyde dehydrogenase" evidence="6">
    <location>
        <begin position="46"/>
        <end position="498"/>
    </location>
</feature>
<dbReference type="SUPFAM" id="SSF53720">
    <property type="entry name" value="ALDH-like"/>
    <property type="match status" value="1"/>
</dbReference>
<reference evidence="8" key="1">
    <citation type="journal article" date="2015" name="Genome Announc.">
        <title>Genome sequence of the AIDS-associated pathogen Penicillium marneffei (ATCC18224) and its near taxonomic relative Talaromyces stipitatus (ATCC10500).</title>
        <authorList>
            <person name="Nierman W.C."/>
            <person name="Fedorova-Abrams N.D."/>
            <person name="Andrianopoulos A."/>
        </authorList>
    </citation>
    <scope>NUCLEOTIDE SEQUENCE [LARGE SCALE GENOMIC DNA]</scope>
    <source>
        <strain evidence="8">ATCC 18224 / CBS 334.59 / QM 7333</strain>
    </source>
</reference>
<dbReference type="Gene3D" id="3.40.309.10">
    <property type="entry name" value="Aldehyde Dehydrogenase, Chain A, domain 2"/>
    <property type="match status" value="1"/>
</dbReference>
<keyword evidence="8" id="KW-1185">Reference proteome</keyword>
<dbReference type="FunFam" id="3.40.605.10:FF:000007">
    <property type="entry name" value="NAD/NADP-dependent betaine aldehyde dehydrogenase"/>
    <property type="match status" value="1"/>
</dbReference>
<dbReference type="InterPro" id="IPR016162">
    <property type="entry name" value="Ald_DH_N"/>
</dbReference>
<evidence type="ECO:0000256" key="1">
    <source>
        <dbReference type="ARBA" id="ARBA00009986"/>
    </source>
</evidence>
<keyword evidence="2" id="KW-0560">Oxidoreductase</keyword>
<protein>
    <recommendedName>
        <fullName evidence="3">aldehyde dehydrogenase (NAD(+))</fullName>
        <ecNumber evidence="3">1.2.1.3</ecNumber>
    </recommendedName>
</protein>
<sequence>MKSAPSSSSMEAAEVATRNPELKKPSNSPTVFSNTINGKACLDGEMAQAINPSTRRPLWDVPVATDDDIETAVVAAKEAFETWSHTHWNERVKYLNKAKDALMEIRDDMAELITQEAGKPPGFCRTIVSPIYFDQTRLLIITASHPELETKVVTDNDELRLTVKYVPMGVVAAICPAIHPLLLAVAKIGASLITGNTVIVKPSPFTPYSTLKFVDYIKSIFPPGVLQALNGDEKLGPALVEHPDIQKIAFTGSTATGKKVMAAASKTLKRVTLGLSGNNACIIFPDIDVSVVAPQVSVGAFLNSGQSCLATRRIYIHEDIYQEFMQHMIDVVKLWKASPSLPGAGNILGPIQNEGRYRIVKQIVQESKRKGLNFALGNAEFDEENHFVIQPAIIDNPPHDSRVLMEEAFGPIISLFPWKDETEVINVVNDTKTGLGASIWSGDMDHAVAVGEKIQAGMVTINSHPSPLPSGYLSGWKESGLGGELGTEGLLSYCNVQTMYCYKLPVAPGSAEAD</sequence>
<dbReference type="GO" id="GO:0004029">
    <property type="term" value="F:aldehyde dehydrogenase (NAD+) activity"/>
    <property type="evidence" value="ECO:0007669"/>
    <property type="project" value="UniProtKB-EC"/>
</dbReference>
<feature type="compositionally biased region" description="Low complexity" evidence="5">
    <location>
        <begin position="1"/>
        <end position="16"/>
    </location>
</feature>
<dbReference type="InterPro" id="IPR015590">
    <property type="entry name" value="Aldehyde_DH_dom"/>
</dbReference>
<evidence type="ECO:0000256" key="4">
    <source>
        <dbReference type="ARBA" id="ARBA00049194"/>
    </source>
</evidence>
<dbReference type="Pfam" id="PF00171">
    <property type="entry name" value="Aldedh"/>
    <property type="match status" value="1"/>
</dbReference>
<evidence type="ECO:0000313" key="8">
    <source>
        <dbReference type="Proteomes" id="UP000001294"/>
    </source>
</evidence>
<dbReference type="Gene3D" id="3.40.605.10">
    <property type="entry name" value="Aldehyde Dehydrogenase, Chain A, domain 1"/>
    <property type="match status" value="1"/>
</dbReference>